<sequence>MPSSSSILPIKDERSSSPLFNDSGLRYRSVTPDFQSQRDVEKYRKLREEERRRCLVSSGSNIQNTQVNGKHTGKEKENQSCVEDSDPGTRSNSPAIPSQRDTVRHRELRDEELVPSGSNIQNNGALKRTEMKRSVRKARARKIAGDSKLKQKRDVSRESVEAQDECRPEKKVNQPAMCAIYASQLAIGDIFNWRAHVAKVTKSAGERSADRVAGNKRQRSTSTESDVDQQMQNKRRCTTPIQDNILPSGDFEPLLSDDGNNDVVPSTPQSARVAERNMNALFQENPPPMATAGSQWEEESSDEDEQNSEAERHDSENEEEGAIGNKDGEDEEEREDDGGSEREGEGEGEGEDEEENEDRNGEHDGRNELHCLTMDEAGTSVWDGMDDERLRLIMAFDEPLGTADIDLLRKYVFKVEDHLTEKSSLGLDMYHSK</sequence>
<feature type="compositionally biased region" description="Basic and acidic residues" evidence="1">
    <location>
        <begin position="101"/>
        <end position="112"/>
    </location>
</feature>
<feature type="compositionally biased region" description="Polar residues" evidence="1">
    <location>
        <begin position="57"/>
        <end position="69"/>
    </location>
</feature>
<feature type="compositionally biased region" description="Polar residues" evidence="1">
    <location>
        <begin position="88"/>
        <end position="100"/>
    </location>
</feature>
<dbReference type="HOGENOM" id="CLU_633081_0_0_1"/>
<dbReference type="Proteomes" id="UP000008493">
    <property type="component" value="Unassembled WGS sequence"/>
</dbReference>
<proteinExistence type="predicted"/>
<organism evidence="2 3">
    <name type="scientific">Agaricus bisporus var. burnettii (strain JB137-S8 / ATCC MYA-4627 / FGSC 10392)</name>
    <name type="common">White button mushroom</name>
    <dbReference type="NCBI Taxonomy" id="597362"/>
    <lineage>
        <taxon>Eukaryota</taxon>
        <taxon>Fungi</taxon>
        <taxon>Dikarya</taxon>
        <taxon>Basidiomycota</taxon>
        <taxon>Agaricomycotina</taxon>
        <taxon>Agaricomycetes</taxon>
        <taxon>Agaricomycetidae</taxon>
        <taxon>Agaricales</taxon>
        <taxon>Agaricineae</taxon>
        <taxon>Agaricaceae</taxon>
        <taxon>Agaricus</taxon>
    </lineage>
</organism>
<dbReference type="GeneID" id="18832323"/>
<dbReference type="InParanoid" id="K5XHW1"/>
<accession>K5XHW1</accession>
<feature type="compositionally biased region" description="Acidic residues" evidence="1">
    <location>
        <begin position="296"/>
        <end position="308"/>
    </location>
</feature>
<keyword evidence="3" id="KW-1185">Reference proteome</keyword>
<feature type="region of interest" description="Disordered" evidence="1">
    <location>
        <begin position="201"/>
        <end position="368"/>
    </location>
</feature>
<feature type="compositionally biased region" description="Basic and acidic residues" evidence="1">
    <location>
        <begin position="358"/>
        <end position="368"/>
    </location>
</feature>
<evidence type="ECO:0000256" key="1">
    <source>
        <dbReference type="SAM" id="MobiDB-lite"/>
    </source>
</evidence>
<feature type="compositionally biased region" description="Polar residues" evidence="1">
    <location>
        <begin position="220"/>
        <end position="232"/>
    </location>
</feature>
<feature type="region of interest" description="Disordered" evidence="1">
    <location>
        <begin position="1"/>
        <end position="167"/>
    </location>
</feature>
<feature type="compositionally biased region" description="Basic and acidic residues" evidence="1">
    <location>
        <begin position="36"/>
        <end position="53"/>
    </location>
</feature>
<dbReference type="KEGG" id="abp:AGABI1DRAFT89559"/>
<evidence type="ECO:0000313" key="2">
    <source>
        <dbReference type="EMBL" id="EKM82892.1"/>
    </source>
</evidence>
<feature type="compositionally biased region" description="Basic and acidic residues" evidence="1">
    <location>
        <begin position="143"/>
        <end position="167"/>
    </location>
</feature>
<dbReference type="RefSeq" id="XP_007326780.1">
    <property type="nucleotide sequence ID" value="XM_007326718.1"/>
</dbReference>
<dbReference type="EMBL" id="JH971386">
    <property type="protein sequence ID" value="EKM82892.1"/>
    <property type="molecule type" value="Genomic_DNA"/>
</dbReference>
<feature type="compositionally biased region" description="Acidic residues" evidence="1">
    <location>
        <begin position="346"/>
        <end position="357"/>
    </location>
</feature>
<evidence type="ECO:0000313" key="3">
    <source>
        <dbReference type="Proteomes" id="UP000008493"/>
    </source>
</evidence>
<dbReference type="AlphaFoldDB" id="K5XHW1"/>
<reference evidence="3" key="1">
    <citation type="journal article" date="2012" name="Proc. Natl. Acad. Sci. U.S.A.">
        <title>Genome sequence of the button mushroom Agaricus bisporus reveals mechanisms governing adaptation to a humic-rich ecological niche.</title>
        <authorList>
            <person name="Morin E."/>
            <person name="Kohler A."/>
            <person name="Baker A.R."/>
            <person name="Foulongne-Oriol M."/>
            <person name="Lombard V."/>
            <person name="Nagy L.G."/>
            <person name="Ohm R.A."/>
            <person name="Patyshakuliyeva A."/>
            <person name="Brun A."/>
            <person name="Aerts A.L."/>
            <person name="Bailey A.M."/>
            <person name="Billette C."/>
            <person name="Coutinho P.M."/>
            <person name="Deakin G."/>
            <person name="Doddapaneni H."/>
            <person name="Floudas D."/>
            <person name="Grimwood J."/>
            <person name="Hilden K."/>
            <person name="Kuees U."/>
            <person name="LaButti K.M."/>
            <person name="Lapidus A."/>
            <person name="Lindquist E.A."/>
            <person name="Lucas S.M."/>
            <person name="Murat C."/>
            <person name="Riley R.W."/>
            <person name="Salamov A.A."/>
            <person name="Schmutz J."/>
            <person name="Subramanian V."/>
            <person name="Woesten H.A.B."/>
            <person name="Xu J."/>
            <person name="Eastwood D.C."/>
            <person name="Foster G.D."/>
            <person name="Sonnenberg A.S."/>
            <person name="Cullen D."/>
            <person name="de Vries R.P."/>
            <person name="Lundell T."/>
            <person name="Hibbett D.S."/>
            <person name="Henrissat B."/>
            <person name="Burton K.S."/>
            <person name="Kerrigan R.W."/>
            <person name="Challen M.P."/>
            <person name="Grigoriev I.V."/>
            <person name="Martin F."/>
        </authorList>
    </citation>
    <scope>NUCLEOTIDE SEQUENCE [LARGE SCALE GENOMIC DNA]</scope>
    <source>
        <strain evidence="3">JB137-S8 / ATCC MYA-4627 / FGSC 10392</strain>
    </source>
</reference>
<gene>
    <name evidence="2" type="ORF">AGABI1DRAFT_89559</name>
</gene>
<protein>
    <submittedName>
        <fullName evidence="2">Uncharacterized protein</fullName>
    </submittedName>
</protein>
<name>K5XHW1_AGABU</name>